<dbReference type="STRING" id="136037.A0A067QPS6"/>
<dbReference type="InterPro" id="IPR036930">
    <property type="entry name" value="WGR_dom_sf"/>
</dbReference>
<keyword evidence="4" id="KW-0520">NAD</keyword>
<dbReference type="InterPro" id="IPR050800">
    <property type="entry name" value="ARTD/PARP"/>
</dbReference>
<dbReference type="GO" id="GO:0005730">
    <property type="term" value="C:nucleolus"/>
    <property type="evidence" value="ECO:0007669"/>
    <property type="project" value="TreeGrafter"/>
</dbReference>
<dbReference type="InParanoid" id="A0A067QPS6"/>
<keyword evidence="8" id="KW-1185">Reference proteome</keyword>
<dbReference type="GO" id="GO:0070212">
    <property type="term" value="P:protein poly-ADP-ribosylation"/>
    <property type="evidence" value="ECO:0007669"/>
    <property type="project" value="TreeGrafter"/>
</dbReference>
<dbReference type="Proteomes" id="UP000027135">
    <property type="component" value="Unassembled WGS sequence"/>
</dbReference>
<dbReference type="GO" id="GO:0003950">
    <property type="term" value="F:NAD+ poly-ADP-ribosyltransferase activity"/>
    <property type="evidence" value="ECO:0007669"/>
    <property type="project" value="UniProtKB-EC"/>
</dbReference>
<dbReference type="eggNOG" id="KOG1037">
    <property type="taxonomic scope" value="Eukaryota"/>
</dbReference>
<dbReference type="GO" id="GO:1990404">
    <property type="term" value="F:NAD+-protein mono-ADP-ribosyltransferase activity"/>
    <property type="evidence" value="ECO:0007669"/>
    <property type="project" value="TreeGrafter"/>
</dbReference>
<dbReference type="Pfam" id="PF05406">
    <property type="entry name" value="WGR"/>
    <property type="match status" value="1"/>
</dbReference>
<name>A0A067QPS6_ZOONE</name>
<dbReference type="EMBL" id="KK870203">
    <property type="protein sequence ID" value="KDQ94641.1"/>
    <property type="molecule type" value="Genomic_DNA"/>
</dbReference>
<protein>
    <recommendedName>
        <fullName evidence="1">NAD(+) ADP-ribosyltransferase</fullName>
        <ecNumber evidence="1">2.4.2.30</ecNumber>
    </recommendedName>
</protein>
<dbReference type="AlphaFoldDB" id="A0A067QPS6"/>
<evidence type="ECO:0000256" key="3">
    <source>
        <dbReference type="ARBA" id="ARBA00022679"/>
    </source>
</evidence>
<feature type="domain" description="WGR" evidence="6">
    <location>
        <begin position="1"/>
        <end position="84"/>
    </location>
</feature>
<evidence type="ECO:0000313" key="7">
    <source>
        <dbReference type="EMBL" id="KDQ94641.1"/>
    </source>
</evidence>
<evidence type="ECO:0000256" key="2">
    <source>
        <dbReference type="ARBA" id="ARBA00022676"/>
    </source>
</evidence>
<accession>A0A067QPS6</accession>
<keyword evidence="3" id="KW-0808">Transferase</keyword>
<dbReference type="PROSITE" id="PS51977">
    <property type="entry name" value="WGR"/>
    <property type="match status" value="1"/>
</dbReference>
<sequence>MTLLSLPHEECSSSNLNPQLVALSLACYWLFQFWGHIGTTIGGKKLEEVPSLKQALQKFEKIYKEKTGNNWCRRHIPKKVHDCYYLVNVDYSQ</sequence>
<reference evidence="7 8" key="1">
    <citation type="journal article" date="2014" name="Nat. Commun.">
        <title>Molecular traces of alternative social organization in a termite genome.</title>
        <authorList>
            <person name="Terrapon N."/>
            <person name="Li C."/>
            <person name="Robertson H.M."/>
            <person name="Ji L."/>
            <person name="Meng X."/>
            <person name="Booth W."/>
            <person name="Chen Z."/>
            <person name="Childers C.P."/>
            <person name="Glastad K.M."/>
            <person name="Gokhale K."/>
            <person name="Gowin J."/>
            <person name="Gronenberg W."/>
            <person name="Hermansen R.A."/>
            <person name="Hu H."/>
            <person name="Hunt B.G."/>
            <person name="Huylmans A.K."/>
            <person name="Khalil S.M."/>
            <person name="Mitchell R.D."/>
            <person name="Munoz-Torres M.C."/>
            <person name="Mustard J.A."/>
            <person name="Pan H."/>
            <person name="Reese J.T."/>
            <person name="Scharf M.E."/>
            <person name="Sun F."/>
            <person name="Vogel H."/>
            <person name="Xiao J."/>
            <person name="Yang W."/>
            <person name="Yang Z."/>
            <person name="Yang Z."/>
            <person name="Zhou J."/>
            <person name="Zhu J."/>
            <person name="Brent C.S."/>
            <person name="Elsik C.G."/>
            <person name="Goodisman M.A."/>
            <person name="Liberles D.A."/>
            <person name="Roe R.M."/>
            <person name="Vargo E.L."/>
            <person name="Vilcinskas A."/>
            <person name="Wang J."/>
            <person name="Bornberg-Bauer E."/>
            <person name="Korb J."/>
            <person name="Zhang G."/>
            <person name="Liebig J."/>
        </authorList>
    </citation>
    <scope>NUCLEOTIDE SEQUENCE [LARGE SCALE GENOMIC DNA]</scope>
    <source>
        <tissue evidence="7">Whole organism</tissue>
    </source>
</reference>
<dbReference type="SUPFAM" id="SSF142921">
    <property type="entry name" value="WGR domain-like"/>
    <property type="match status" value="1"/>
</dbReference>
<dbReference type="InterPro" id="IPR008893">
    <property type="entry name" value="WGR_domain"/>
</dbReference>
<dbReference type="PANTHER" id="PTHR10459">
    <property type="entry name" value="DNA LIGASE"/>
    <property type="match status" value="1"/>
</dbReference>
<organism evidence="7 8">
    <name type="scientific">Zootermopsis nevadensis</name>
    <name type="common">Dampwood termite</name>
    <dbReference type="NCBI Taxonomy" id="136037"/>
    <lineage>
        <taxon>Eukaryota</taxon>
        <taxon>Metazoa</taxon>
        <taxon>Ecdysozoa</taxon>
        <taxon>Arthropoda</taxon>
        <taxon>Hexapoda</taxon>
        <taxon>Insecta</taxon>
        <taxon>Pterygota</taxon>
        <taxon>Neoptera</taxon>
        <taxon>Polyneoptera</taxon>
        <taxon>Dictyoptera</taxon>
        <taxon>Blattodea</taxon>
        <taxon>Blattoidea</taxon>
        <taxon>Termitoidae</taxon>
        <taxon>Termopsidae</taxon>
        <taxon>Zootermopsis</taxon>
    </lineage>
</organism>
<evidence type="ECO:0000256" key="4">
    <source>
        <dbReference type="ARBA" id="ARBA00023027"/>
    </source>
</evidence>
<feature type="non-terminal residue" evidence="7">
    <location>
        <position position="93"/>
    </location>
</feature>
<evidence type="ECO:0000256" key="1">
    <source>
        <dbReference type="ARBA" id="ARBA00012020"/>
    </source>
</evidence>
<keyword evidence="2" id="KW-0328">Glycosyltransferase</keyword>
<evidence type="ECO:0000259" key="6">
    <source>
        <dbReference type="PROSITE" id="PS51977"/>
    </source>
</evidence>
<comment type="catalytic activity">
    <reaction evidence="5">
        <text>NAD(+) + (ADP-D-ribosyl)n-acceptor = nicotinamide + (ADP-D-ribosyl)n+1-acceptor + H(+).</text>
        <dbReference type="EC" id="2.4.2.30"/>
    </reaction>
</comment>
<proteinExistence type="predicted"/>
<dbReference type="GO" id="GO:0006302">
    <property type="term" value="P:double-strand break repair"/>
    <property type="evidence" value="ECO:0007669"/>
    <property type="project" value="TreeGrafter"/>
</dbReference>
<gene>
    <name evidence="7" type="ORF">L798_06431</name>
</gene>
<evidence type="ECO:0000313" key="8">
    <source>
        <dbReference type="Proteomes" id="UP000027135"/>
    </source>
</evidence>
<evidence type="ECO:0000256" key="5">
    <source>
        <dbReference type="ARBA" id="ARBA00033987"/>
    </source>
</evidence>
<dbReference type="PANTHER" id="PTHR10459:SF60">
    <property type="entry name" value="POLY [ADP-RIBOSE] POLYMERASE 2"/>
    <property type="match status" value="1"/>
</dbReference>
<dbReference type="EC" id="2.4.2.30" evidence="1"/>